<dbReference type="CDD" id="cd01949">
    <property type="entry name" value="GGDEF"/>
    <property type="match status" value="1"/>
</dbReference>
<dbReference type="SUPFAM" id="SSF55073">
    <property type="entry name" value="Nucleotide cyclase"/>
    <property type="match status" value="1"/>
</dbReference>
<evidence type="ECO:0000313" key="6">
    <source>
        <dbReference type="EMBL" id="EGG29329.1"/>
    </source>
</evidence>
<dbReference type="Gene3D" id="3.30.70.270">
    <property type="match status" value="1"/>
</dbReference>
<comment type="catalytic activity">
    <reaction evidence="3">
        <text>2 GTP = 3',3'-c-di-GMP + 2 diphosphate</text>
        <dbReference type="Rhea" id="RHEA:24898"/>
        <dbReference type="ChEBI" id="CHEBI:33019"/>
        <dbReference type="ChEBI" id="CHEBI:37565"/>
        <dbReference type="ChEBI" id="CHEBI:58805"/>
        <dbReference type="EC" id="2.7.7.65"/>
    </reaction>
</comment>
<dbReference type="InterPro" id="IPR019734">
    <property type="entry name" value="TPR_rpt"/>
</dbReference>
<dbReference type="EMBL" id="AEIG01000056">
    <property type="protein sequence ID" value="EGG29329.1"/>
    <property type="molecule type" value="Genomic_DNA"/>
</dbReference>
<dbReference type="Proteomes" id="UP000005615">
    <property type="component" value="Unassembled WGS sequence"/>
</dbReference>
<dbReference type="InterPro" id="IPR043128">
    <property type="entry name" value="Rev_trsase/Diguanyl_cyclase"/>
</dbReference>
<dbReference type="InterPro" id="IPR000160">
    <property type="entry name" value="GGDEF_dom"/>
</dbReference>
<evidence type="ECO:0000256" key="1">
    <source>
        <dbReference type="ARBA" id="ARBA00001946"/>
    </source>
</evidence>
<dbReference type="RefSeq" id="WP_009576136.1">
    <property type="nucleotide sequence ID" value="NZ_AEIG01000056.1"/>
</dbReference>
<comment type="caution">
    <text evidence="6">The sequence shown here is derived from an EMBL/GenBank/DDBJ whole genome shotgun (WGS) entry which is preliminary data.</text>
</comment>
<feature type="transmembrane region" description="Helical" evidence="4">
    <location>
        <begin position="365"/>
        <end position="383"/>
    </location>
</feature>
<dbReference type="PANTHER" id="PTHR45138">
    <property type="entry name" value="REGULATORY COMPONENTS OF SENSORY TRANSDUCTION SYSTEM"/>
    <property type="match status" value="1"/>
</dbReference>
<sequence>MTASSNWQQDFNAIADRSPESLLHFLDETLRQQDYLDDLEAQIEIRLRKAKILRDSAAYEQALAELTAADIVAKKALRSDLQAKIILTRGTVKGEMGQVPDAIDDFHAARKLANAEDNKDLELNILNALGVAYLYARNPERAIEYLKQTQSLAQQLGNKERELVALGNIGTALADMNETEASLKAHRQAYALTQALATEQDLNPQSVYQLANICSRLFDLNRLDQAELECNQALEPAEAMGHVRILSGILMTLGKIKFQQGQEAQAMPLLERALSLVGTSTPTISLPLIETLASVYSNLDKSKQAATYWKQAIELQRSLEQRERAALTEELEVRYEVERRDRDIELLQLNAQLREAELKNRDRQLFFAGGLLIASVLLMAALWRGYTDKRKLEAELLSRNSKLEDALNTIQKLASVDSLTGLLNRRAFHDIARQALEHKRRTDTPISLALGDVDKFKQINDSYGHAVGDEVLTEIASRLTNSLRGTDVVVRWGGEEFLCFFPTTDIKAAMALAEKLRLAVNAYPVSTAFGEFNVSITFGLAQVDDDVQDAIRRADKALYDGKHMGGNVCRLEDAPTEKQ</sequence>
<dbReference type="OrthoDB" id="9803824at2"/>
<dbReference type="Pfam" id="PF00990">
    <property type="entry name" value="GGDEF"/>
    <property type="match status" value="1"/>
</dbReference>
<dbReference type="InterPro" id="IPR029787">
    <property type="entry name" value="Nucleotide_cyclase"/>
</dbReference>
<keyword evidence="4" id="KW-0472">Membrane</keyword>
<keyword evidence="4" id="KW-1133">Transmembrane helix</keyword>
<dbReference type="SUPFAM" id="SSF48452">
    <property type="entry name" value="TPR-like"/>
    <property type="match status" value="2"/>
</dbReference>
<evidence type="ECO:0000259" key="5">
    <source>
        <dbReference type="PROSITE" id="PS50887"/>
    </source>
</evidence>
<accession>F3L2X8</accession>
<dbReference type="NCBIfam" id="TIGR00254">
    <property type="entry name" value="GGDEF"/>
    <property type="match status" value="1"/>
</dbReference>
<name>F3L2X8_9GAMM</name>
<evidence type="ECO:0000256" key="4">
    <source>
        <dbReference type="SAM" id="Phobius"/>
    </source>
</evidence>
<dbReference type="GO" id="GO:0052621">
    <property type="term" value="F:diguanylate cyclase activity"/>
    <property type="evidence" value="ECO:0007669"/>
    <property type="project" value="UniProtKB-EC"/>
</dbReference>
<dbReference type="SMART" id="SM00267">
    <property type="entry name" value="GGDEF"/>
    <property type="match status" value="1"/>
</dbReference>
<comment type="cofactor">
    <cofactor evidence="1">
        <name>Mg(2+)</name>
        <dbReference type="ChEBI" id="CHEBI:18420"/>
    </cofactor>
</comment>
<dbReference type="SMART" id="SM00028">
    <property type="entry name" value="TPR"/>
    <property type="match status" value="5"/>
</dbReference>
<dbReference type="AlphaFoldDB" id="F3L2X8"/>
<dbReference type="Gene3D" id="1.25.40.10">
    <property type="entry name" value="Tetratricopeptide repeat domain"/>
    <property type="match status" value="2"/>
</dbReference>
<gene>
    <name evidence="6" type="ORF">IMCC3088_1902</name>
</gene>
<protein>
    <recommendedName>
        <fullName evidence="2">diguanylate cyclase</fullName>
        <ecNumber evidence="2">2.7.7.65</ecNumber>
    </recommendedName>
</protein>
<keyword evidence="7" id="KW-1185">Reference proteome</keyword>
<keyword evidence="4" id="KW-0812">Transmembrane</keyword>
<evidence type="ECO:0000313" key="7">
    <source>
        <dbReference type="Proteomes" id="UP000005615"/>
    </source>
</evidence>
<dbReference type="InterPro" id="IPR050469">
    <property type="entry name" value="Diguanylate_Cyclase"/>
</dbReference>
<dbReference type="Pfam" id="PF13424">
    <property type="entry name" value="TPR_12"/>
    <property type="match status" value="1"/>
</dbReference>
<dbReference type="EC" id="2.7.7.65" evidence="2"/>
<dbReference type="STRING" id="2518989.IMCC3088_1902"/>
<feature type="domain" description="GGDEF" evidence="5">
    <location>
        <begin position="444"/>
        <end position="574"/>
    </location>
</feature>
<dbReference type="eggNOG" id="COG3706">
    <property type="taxonomic scope" value="Bacteria"/>
</dbReference>
<evidence type="ECO:0000256" key="3">
    <source>
        <dbReference type="ARBA" id="ARBA00034247"/>
    </source>
</evidence>
<dbReference type="InterPro" id="IPR011990">
    <property type="entry name" value="TPR-like_helical_dom_sf"/>
</dbReference>
<dbReference type="PROSITE" id="PS50887">
    <property type="entry name" value="GGDEF"/>
    <property type="match status" value="1"/>
</dbReference>
<dbReference type="FunFam" id="3.30.70.270:FF:000001">
    <property type="entry name" value="Diguanylate cyclase domain protein"/>
    <property type="match status" value="1"/>
</dbReference>
<organism evidence="6 7">
    <name type="scientific">Aequoribacter fuscus</name>
    <dbReference type="NCBI Taxonomy" id="2518989"/>
    <lineage>
        <taxon>Bacteria</taxon>
        <taxon>Pseudomonadati</taxon>
        <taxon>Pseudomonadota</taxon>
        <taxon>Gammaproteobacteria</taxon>
        <taxon>Cellvibrionales</taxon>
        <taxon>Halieaceae</taxon>
        <taxon>Aequoribacter</taxon>
    </lineage>
</organism>
<evidence type="ECO:0000256" key="2">
    <source>
        <dbReference type="ARBA" id="ARBA00012528"/>
    </source>
</evidence>
<dbReference type="PANTHER" id="PTHR45138:SF9">
    <property type="entry name" value="DIGUANYLATE CYCLASE DGCM-RELATED"/>
    <property type="match status" value="1"/>
</dbReference>
<dbReference type="Pfam" id="PF13181">
    <property type="entry name" value="TPR_8"/>
    <property type="match status" value="1"/>
</dbReference>
<reference evidence="6 7" key="1">
    <citation type="journal article" date="2011" name="J. Bacteriol.">
        <title>Genome sequence of strain IMCC3088, a proteorhodopsin-containing marine bacterium belonging to the OM60/NOR5 clade.</title>
        <authorList>
            <person name="Jang Y."/>
            <person name="Oh H.M."/>
            <person name="Kang I."/>
            <person name="Lee K."/>
            <person name="Yang S.J."/>
            <person name="Cho J.C."/>
        </authorList>
    </citation>
    <scope>NUCLEOTIDE SEQUENCE [LARGE SCALE GENOMIC DNA]</scope>
    <source>
        <strain evidence="6 7">IMCC3088</strain>
    </source>
</reference>
<proteinExistence type="predicted"/>